<organism evidence="8 9">
    <name type="scientific">Apatococcus lobatus</name>
    <dbReference type="NCBI Taxonomy" id="904363"/>
    <lineage>
        <taxon>Eukaryota</taxon>
        <taxon>Viridiplantae</taxon>
        <taxon>Chlorophyta</taxon>
        <taxon>core chlorophytes</taxon>
        <taxon>Trebouxiophyceae</taxon>
        <taxon>Chlorellales</taxon>
        <taxon>Chlorellaceae</taxon>
        <taxon>Apatococcus</taxon>
    </lineage>
</organism>
<dbReference type="PANTHER" id="PTHR30188">
    <property type="entry name" value="ABC TRANSPORTER PERMEASE PROTEIN-RELATED"/>
    <property type="match status" value="1"/>
</dbReference>
<evidence type="ECO:0008006" key="10">
    <source>
        <dbReference type="Google" id="ProtNLM"/>
    </source>
</evidence>
<evidence type="ECO:0000256" key="7">
    <source>
        <dbReference type="RuleBase" id="RU362044"/>
    </source>
</evidence>
<evidence type="ECO:0000256" key="1">
    <source>
        <dbReference type="ARBA" id="ARBA00004141"/>
    </source>
</evidence>
<proteinExistence type="inferred from homology"/>
<dbReference type="EMBL" id="JALJOS010000015">
    <property type="protein sequence ID" value="KAK9830733.1"/>
    <property type="molecule type" value="Genomic_DNA"/>
</dbReference>
<evidence type="ECO:0000313" key="9">
    <source>
        <dbReference type="Proteomes" id="UP001438707"/>
    </source>
</evidence>
<dbReference type="Proteomes" id="UP001438707">
    <property type="component" value="Unassembled WGS sequence"/>
</dbReference>
<sequence>MLLCLSKCVYSVATALHGPSSSTGSEAQQNKFIALLQTWWQTLAPPRWLWRTSAACILGGQAIWRIATGKAHFRNTIEQLKLVGPNSLGVAMLTSSFVGMVFTIQFVREFAKLGLTRSVGGVLGLALSRELTPVITCIILAGRVGSAFAAELGTMQVSEQVDSLRVLGSDPVNYLVAPRVLACMLAGPALNIFCFVIGLGASVVLAQTVYGIHPRVIVDSAAHAITAWDLITSIIKAWVFGVIISVVSCSWGFTTTGGAKGVGESTTSAVVISLVLIFIADFALSFLFFQGQGDALRQCSGSS</sequence>
<evidence type="ECO:0000256" key="4">
    <source>
        <dbReference type="ARBA" id="ARBA00022692"/>
    </source>
</evidence>
<accession>A0AAW1RA89</accession>
<feature type="transmembrane region" description="Helical" evidence="7">
    <location>
        <begin position="88"/>
        <end position="107"/>
    </location>
</feature>
<dbReference type="GO" id="GO:0005548">
    <property type="term" value="F:phospholipid transporter activity"/>
    <property type="evidence" value="ECO:0007669"/>
    <property type="project" value="TreeGrafter"/>
</dbReference>
<keyword evidence="6 7" id="KW-0472">Membrane</keyword>
<evidence type="ECO:0000256" key="6">
    <source>
        <dbReference type="ARBA" id="ARBA00023136"/>
    </source>
</evidence>
<dbReference type="NCBIfam" id="TIGR00056">
    <property type="entry name" value="MlaE family lipid ABC transporter permease subunit"/>
    <property type="match status" value="1"/>
</dbReference>
<name>A0AAW1RA89_9CHLO</name>
<evidence type="ECO:0000256" key="2">
    <source>
        <dbReference type="ARBA" id="ARBA00007556"/>
    </source>
</evidence>
<comment type="similarity">
    <text evidence="2 7">Belongs to the MlaE permease family.</text>
</comment>
<protein>
    <recommendedName>
        <fullName evidence="10">ABC transporter permease</fullName>
    </recommendedName>
</protein>
<reference evidence="8 9" key="1">
    <citation type="journal article" date="2024" name="Nat. Commun.">
        <title>Phylogenomics reveals the evolutionary origins of lichenization in chlorophyte algae.</title>
        <authorList>
            <person name="Puginier C."/>
            <person name="Libourel C."/>
            <person name="Otte J."/>
            <person name="Skaloud P."/>
            <person name="Haon M."/>
            <person name="Grisel S."/>
            <person name="Petersen M."/>
            <person name="Berrin J.G."/>
            <person name="Delaux P.M."/>
            <person name="Dal Grande F."/>
            <person name="Keller J."/>
        </authorList>
    </citation>
    <scope>NUCLEOTIDE SEQUENCE [LARGE SCALE GENOMIC DNA]</scope>
    <source>
        <strain evidence="8 9">SAG 2145</strain>
    </source>
</reference>
<keyword evidence="9" id="KW-1185">Reference proteome</keyword>
<dbReference type="AlphaFoldDB" id="A0AAW1RA89"/>
<keyword evidence="5 7" id="KW-1133">Transmembrane helix</keyword>
<feature type="transmembrane region" description="Helical" evidence="7">
    <location>
        <begin position="266"/>
        <end position="289"/>
    </location>
</feature>
<evidence type="ECO:0000256" key="3">
    <source>
        <dbReference type="ARBA" id="ARBA00022448"/>
    </source>
</evidence>
<comment type="caution">
    <text evidence="7">Lacks conserved residue(s) required for the propagation of feature annotation.</text>
</comment>
<dbReference type="Pfam" id="PF02405">
    <property type="entry name" value="MlaE"/>
    <property type="match status" value="1"/>
</dbReference>
<evidence type="ECO:0000256" key="5">
    <source>
        <dbReference type="ARBA" id="ARBA00022989"/>
    </source>
</evidence>
<evidence type="ECO:0000313" key="8">
    <source>
        <dbReference type="EMBL" id="KAK9830733.1"/>
    </source>
</evidence>
<comment type="caution">
    <text evidence="8">The sequence shown here is derived from an EMBL/GenBank/DDBJ whole genome shotgun (WGS) entry which is preliminary data.</text>
</comment>
<keyword evidence="3" id="KW-0813">Transport</keyword>
<comment type="subcellular location">
    <subcellularLocation>
        <location evidence="1">Membrane</location>
        <topology evidence="1">Multi-pass membrane protein</topology>
    </subcellularLocation>
</comment>
<dbReference type="GO" id="GO:0043190">
    <property type="term" value="C:ATP-binding cassette (ABC) transporter complex"/>
    <property type="evidence" value="ECO:0007669"/>
    <property type="project" value="InterPro"/>
</dbReference>
<dbReference type="PANTHER" id="PTHR30188:SF4">
    <property type="entry name" value="PROTEIN TRIGALACTOSYLDIACYLGLYCEROL 1, CHLOROPLASTIC"/>
    <property type="match status" value="1"/>
</dbReference>
<dbReference type="InterPro" id="IPR030802">
    <property type="entry name" value="Permease_MalE"/>
</dbReference>
<feature type="transmembrane region" description="Helical" evidence="7">
    <location>
        <begin position="189"/>
        <end position="212"/>
    </location>
</feature>
<feature type="transmembrane region" description="Helical" evidence="7">
    <location>
        <begin position="233"/>
        <end position="254"/>
    </location>
</feature>
<gene>
    <name evidence="8" type="ORF">WJX74_004417</name>
</gene>
<dbReference type="InterPro" id="IPR003453">
    <property type="entry name" value="ABC_MlaE_roteobac"/>
</dbReference>
<keyword evidence="4 7" id="KW-0812">Transmembrane</keyword>